<proteinExistence type="predicted"/>
<dbReference type="EMBL" id="MU274903">
    <property type="protein sequence ID" value="KAI0092537.1"/>
    <property type="molecule type" value="Genomic_DNA"/>
</dbReference>
<sequence length="574" mass="63199">MQGRCIKESRAFRLRPLAIRAPAHFSHKKSRTSATTSTHVGAVEIKTKLYPGFAGRSITTLHTPQSLVRSEAQRKTIYALSTPPGKAGVAVIRVSGPEALQIWKDVVRARSKKGKDKEQPPEPWKMYRCDIVHPQTQELLDSGLAVFFKGPRSFTGEDVVELHIHSGRAIIASVLDVLGSEPRLRLAEPGEFTRRAFEVGRLDLTEVEGLHDLINAETASQMKAALQAVGGQLRTHFDDLRQDILRSLSLVEALIDFSEEDVEEGVYDQESAKDLASNAAQNIQSLLSDYRKGEILRSGLKLAIFGPPNAGKSSLLNLLAQREAAIVTNIPGTTRDVLELTLDIGGFPVIVADTAGIRNTEDVVEKIGVERAANASVTNTVPIPEYILLTRHRSVNNADVVLCVLSLPELLQGSTAASVRIPEDISAMILRENTLVLLNKRDLLAPSEESPHINSIVEHIKQTLGVDNVWTVSISNQTGFAEFLKGFGKILKDRYDILDHSWDRTAPLVINARHRAHLDSALQFLQAFLDDPDNDIVLAAEELRYAAQSIGRITGRIDVEDILDVIFRDFCIGK</sequence>
<evidence type="ECO:0000313" key="1">
    <source>
        <dbReference type="EMBL" id="KAI0092537.1"/>
    </source>
</evidence>
<name>A0ACB8UDV7_9APHY</name>
<protein>
    <submittedName>
        <fullName evidence="1">Uncharacterized protein</fullName>
    </submittedName>
</protein>
<comment type="caution">
    <text evidence="1">The sequence shown here is derived from an EMBL/GenBank/DDBJ whole genome shotgun (WGS) entry which is preliminary data.</text>
</comment>
<evidence type="ECO:0000313" key="2">
    <source>
        <dbReference type="Proteomes" id="UP001055072"/>
    </source>
</evidence>
<dbReference type="Proteomes" id="UP001055072">
    <property type="component" value="Unassembled WGS sequence"/>
</dbReference>
<gene>
    <name evidence="1" type="ORF">BDY19DRAFT_990252</name>
</gene>
<reference evidence="1" key="1">
    <citation type="journal article" date="2021" name="Environ. Microbiol.">
        <title>Gene family expansions and transcriptome signatures uncover fungal adaptations to wood decay.</title>
        <authorList>
            <person name="Hage H."/>
            <person name="Miyauchi S."/>
            <person name="Viragh M."/>
            <person name="Drula E."/>
            <person name="Min B."/>
            <person name="Chaduli D."/>
            <person name="Navarro D."/>
            <person name="Favel A."/>
            <person name="Norest M."/>
            <person name="Lesage-Meessen L."/>
            <person name="Balint B."/>
            <person name="Merenyi Z."/>
            <person name="de Eugenio L."/>
            <person name="Morin E."/>
            <person name="Martinez A.T."/>
            <person name="Baldrian P."/>
            <person name="Stursova M."/>
            <person name="Martinez M.J."/>
            <person name="Novotny C."/>
            <person name="Magnuson J.K."/>
            <person name="Spatafora J.W."/>
            <person name="Maurice S."/>
            <person name="Pangilinan J."/>
            <person name="Andreopoulos W."/>
            <person name="LaButti K."/>
            <person name="Hundley H."/>
            <person name="Na H."/>
            <person name="Kuo A."/>
            <person name="Barry K."/>
            <person name="Lipzen A."/>
            <person name="Henrissat B."/>
            <person name="Riley R."/>
            <person name="Ahrendt S."/>
            <person name="Nagy L.G."/>
            <person name="Grigoriev I.V."/>
            <person name="Martin F."/>
            <person name="Rosso M.N."/>
        </authorList>
    </citation>
    <scope>NUCLEOTIDE SEQUENCE</scope>
    <source>
        <strain evidence="1">CBS 384.51</strain>
    </source>
</reference>
<keyword evidence="2" id="KW-1185">Reference proteome</keyword>
<accession>A0ACB8UDV7</accession>
<organism evidence="1 2">
    <name type="scientific">Irpex rosettiformis</name>
    <dbReference type="NCBI Taxonomy" id="378272"/>
    <lineage>
        <taxon>Eukaryota</taxon>
        <taxon>Fungi</taxon>
        <taxon>Dikarya</taxon>
        <taxon>Basidiomycota</taxon>
        <taxon>Agaricomycotina</taxon>
        <taxon>Agaricomycetes</taxon>
        <taxon>Polyporales</taxon>
        <taxon>Irpicaceae</taxon>
        <taxon>Irpex</taxon>
    </lineage>
</organism>